<evidence type="ECO:0000313" key="4">
    <source>
        <dbReference type="RefSeq" id="XP_034255494.1"/>
    </source>
</evidence>
<feature type="coiled-coil region" evidence="1">
    <location>
        <begin position="196"/>
        <end position="325"/>
    </location>
</feature>
<evidence type="ECO:0000256" key="2">
    <source>
        <dbReference type="SAM" id="MobiDB-lite"/>
    </source>
</evidence>
<keyword evidence="3" id="KW-1185">Reference proteome</keyword>
<dbReference type="RefSeq" id="XP_034255494.1">
    <property type="nucleotide sequence ID" value="XM_034399603.1"/>
</dbReference>
<gene>
    <name evidence="4" type="primary">LOC117653740</name>
</gene>
<dbReference type="KEGG" id="tpal:117653740"/>
<accession>A0A6P9ADR3</accession>
<feature type="compositionally biased region" description="Polar residues" evidence="2">
    <location>
        <begin position="576"/>
        <end position="594"/>
    </location>
</feature>
<sequence length="669" mass="73163">MSQLITSGTGNMPRGSAYHRNCLDEYRPPVAARCSVSTSLDMKHSKSEDTVIVNASAQSTSAGVKSKSDNTSNGVVSGEISHSASDSGFSASLALPAPVPVLLPKSECFSECESENDVRFQVLDTSRLRGKDVQRKGNHHVGIYDRVDPEDSIRDMVTDNDFYRFVLFKTHYDKYLHLSKKYEEARNIAYYLEEKYHEIKAERDGLAAARQELEKRLEGRDQELHDKEEELFLQLERVVRLEEDCEKLRTEKEKFSQMKDALEKEKLEAYRRLKQQSREAEATRRGLERARQEVVRQVSVIAAEKDCLERENESLRQQLEGHHHHRGRYFPGAAQRSAAAEAVSGAAAAGPGQAHGLDGLEREMSELKLMARQSQSLNSQLKKGMKHLATCRRKKCHVCAYTRDAFGEYASRDDGKLFSCLQAPLQPLHDWRAKRRGAQAASNTPSPYCSDEGELFDDEDGVEDGGTAPSRSSPLPSCRSDYSFRRAYSSTAPSSPSPSPSHSLPLHCLGAHISYIDEASCSSGDSGQGEERCTDACHCLVGVATDQSTTSSCSASATSATSAPHGHGHGQGEEQAATSTRAFSSDSGFSSELYDSTLQRSSDRSSDRSCSSRTTNAEASTSSASSAFQRGGRWTSSFRKLLTRVSTKKSAGSASANAASASAAPTAAN</sequence>
<name>A0A6P9ADR3_THRPL</name>
<feature type="compositionally biased region" description="Low complexity" evidence="2">
    <location>
        <begin position="608"/>
        <end position="627"/>
    </location>
</feature>
<feature type="compositionally biased region" description="Low complexity" evidence="2">
    <location>
        <begin position="469"/>
        <end position="478"/>
    </location>
</feature>
<feature type="compositionally biased region" description="Low complexity" evidence="2">
    <location>
        <begin position="648"/>
        <end position="669"/>
    </location>
</feature>
<keyword evidence="1" id="KW-0175">Coiled coil</keyword>
<feature type="compositionally biased region" description="Low complexity" evidence="2">
    <location>
        <begin position="551"/>
        <end position="565"/>
    </location>
</feature>
<proteinExistence type="predicted"/>
<dbReference type="AlphaFoldDB" id="A0A6P9ADR3"/>
<evidence type="ECO:0000313" key="3">
    <source>
        <dbReference type="Proteomes" id="UP000515158"/>
    </source>
</evidence>
<dbReference type="InParanoid" id="A0A6P9ADR3"/>
<feature type="region of interest" description="Disordered" evidence="2">
    <location>
        <begin position="434"/>
        <end position="478"/>
    </location>
</feature>
<organism evidence="4">
    <name type="scientific">Thrips palmi</name>
    <name type="common">Melon thrips</name>
    <dbReference type="NCBI Taxonomy" id="161013"/>
    <lineage>
        <taxon>Eukaryota</taxon>
        <taxon>Metazoa</taxon>
        <taxon>Ecdysozoa</taxon>
        <taxon>Arthropoda</taxon>
        <taxon>Hexapoda</taxon>
        <taxon>Insecta</taxon>
        <taxon>Pterygota</taxon>
        <taxon>Neoptera</taxon>
        <taxon>Paraneoptera</taxon>
        <taxon>Thysanoptera</taxon>
        <taxon>Terebrantia</taxon>
        <taxon>Thripoidea</taxon>
        <taxon>Thripidae</taxon>
        <taxon>Thrips</taxon>
    </lineage>
</organism>
<reference evidence="4" key="1">
    <citation type="submission" date="2025-08" db="UniProtKB">
        <authorList>
            <consortium name="RefSeq"/>
        </authorList>
    </citation>
    <scope>IDENTIFICATION</scope>
    <source>
        <tissue evidence="4">Total insect</tissue>
    </source>
</reference>
<feature type="region of interest" description="Disordered" evidence="2">
    <location>
        <begin position="551"/>
        <end position="632"/>
    </location>
</feature>
<feature type="compositionally biased region" description="Acidic residues" evidence="2">
    <location>
        <begin position="451"/>
        <end position="463"/>
    </location>
</feature>
<dbReference type="GeneID" id="117653740"/>
<protein>
    <submittedName>
        <fullName evidence="4">Uncharacterized protein LOC117653740</fullName>
    </submittedName>
</protein>
<feature type="compositionally biased region" description="Polar residues" evidence="2">
    <location>
        <begin position="58"/>
        <end position="75"/>
    </location>
</feature>
<feature type="region of interest" description="Disordered" evidence="2">
    <location>
        <begin position="58"/>
        <end position="78"/>
    </location>
</feature>
<dbReference type="Proteomes" id="UP000515158">
    <property type="component" value="Unplaced"/>
</dbReference>
<evidence type="ECO:0000256" key="1">
    <source>
        <dbReference type="SAM" id="Coils"/>
    </source>
</evidence>
<dbReference type="OrthoDB" id="6816312at2759"/>
<feature type="region of interest" description="Disordered" evidence="2">
    <location>
        <begin position="645"/>
        <end position="669"/>
    </location>
</feature>